<gene>
    <name evidence="1" type="ORF">J2853_007539</name>
</gene>
<evidence type="ECO:0000313" key="2">
    <source>
        <dbReference type="Proteomes" id="UP001225356"/>
    </source>
</evidence>
<dbReference type="Proteomes" id="UP001225356">
    <property type="component" value="Unassembled WGS sequence"/>
</dbReference>
<evidence type="ECO:0000313" key="1">
    <source>
        <dbReference type="EMBL" id="MDP9848328.1"/>
    </source>
</evidence>
<dbReference type="RefSeq" id="WP_386379279.1">
    <property type="nucleotide sequence ID" value="NZ_JBHUCL010000177.1"/>
</dbReference>
<sequence>MAEDGTSRMVAPLPAPVLVNSELAAHADLEWQVDVHWQPNHAVRRRGLDSRELFAEQLPFMPTWARSSRHGATYGSRRYDFVLAGTRSENTLARVALRHLSLAAWVRAKAAEHDLSALPSDAGRRTSLLAGMLGGRRRYVDLFGGPLLPALRAMLATSAKSNVAYPDGEGVSLSSTEGVLTFAGICARTADLALADVREYADAALRAGVLRRGMVLRCTTCEQKQFQTVDKLGQRWRCARCDALNDLDRHAWKLPADEPTWFYDLHPVGRHVLSEHGEVSALLSAYLRKQRKEQRGAFIDLEEIVFLQGNRPQVEVDLVVYTDDVLTVAECKTPGELTGKERKREILKKCRAAAWLRADRLLFATTAEDWTQATRILVENAVASFSEWGPLGSPQVEFVAGLGRMDAEV</sequence>
<protein>
    <submittedName>
        <fullName evidence="1">Uncharacterized protein</fullName>
    </submittedName>
</protein>
<dbReference type="EMBL" id="JAUSQU010000001">
    <property type="protein sequence ID" value="MDP9848328.1"/>
    <property type="molecule type" value="Genomic_DNA"/>
</dbReference>
<name>A0ABT9QPY6_9ACTN</name>
<reference evidence="1 2" key="1">
    <citation type="submission" date="2023-07" db="EMBL/GenBank/DDBJ databases">
        <title>Sequencing the genomes of 1000 actinobacteria strains.</title>
        <authorList>
            <person name="Klenk H.-P."/>
        </authorList>
    </citation>
    <scope>NUCLEOTIDE SEQUENCE [LARGE SCALE GENOMIC DNA]</scope>
    <source>
        <strain evidence="1 2">DSM 46740</strain>
    </source>
</reference>
<organism evidence="1 2">
    <name type="scientific">Streptosporangium lutulentum</name>
    <dbReference type="NCBI Taxonomy" id="1461250"/>
    <lineage>
        <taxon>Bacteria</taxon>
        <taxon>Bacillati</taxon>
        <taxon>Actinomycetota</taxon>
        <taxon>Actinomycetes</taxon>
        <taxon>Streptosporangiales</taxon>
        <taxon>Streptosporangiaceae</taxon>
        <taxon>Streptosporangium</taxon>
    </lineage>
</organism>
<accession>A0ABT9QPY6</accession>
<keyword evidence="2" id="KW-1185">Reference proteome</keyword>
<comment type="caution">
    <text evidence="1">The sequence shown here is derived from an EMBL/GenBank/DDBJ whole genome shotgun (WGS) entry which is preliminary data.</text>
</comment>
<proteinExistence type="predicted"/>